<name>A0A6J4NNG7_9ACTN</name>
<reference evidence="1" key="1">
    <citation type="submission" date="2020-02" db="EMBL/GenBank/DDBJ databases">
        <authorList>
            <person name="Meier V. D."/>
        </authorList>
    </citation>
    <scope>NUCLEOTIDE SEQUENCE</scope>
    <source>
        <strain evidence="1">AVDCRST_MAG55</strain>
    </source>
</reference>
<sequence length="44" mass="4641">ATGALLPLRGAHPDALPAREVAYGVPIRCRGRSVRGRGPPRLPL</sequence>
<gene>
    <name evidence="1" type="ORF">AVDCRST_MAG55-181</name>
</gene>
<protein>
    <submittedName>
        <fullName evidence="1">Uncharacterized protein</fullName>
    </submittedName>
</protein>
<organism evidence="1">
    <name type="scientific">uncultured Rubrobacteraceae bacterium</name>
    <dbReference type="NCBI Taxonomy" id="349277"/>
    <lineage>
        <taxon>Bacteria</taxon>
        <taxon>Bacillati</taxon>
        <taxon>Actinomycetota</taxon>
        <taxon>Rubrobacteria</taxon>
        <taxon>Rubrobacterales</taxon>
        <taxon>Rubrobacteraceae</taxon>
        <taxon>environmental samples</taxon>
    </lineage>
</organism>
<feature type="non-terminal residue" evidence="1">
    <location>
        <position position="44"/>
    </location>
</feature>
<proteinExistence type="predicted"/>
<dbReference type="AlphaFoldDB" id="A0A6J4NNG7"/>
<evidence type="ECO:0000313" key="1">
    <source>
        <dbReference type="EMBL" id="CAA9392636.1"/>
    </source>
</evidence>
<accession>A0A6J4NNG7</accession>
<dbReference type="EMBL" id="CADCUZ010000011">
    <property type="protein sequence ID" value="CAA9392636.1"/>
    <property type="molecule type" value="Genomic_DNA"/>
</dbReference>
<feature type="non-terminal residue" evidence="1">
    <location>
        <position position="1"/>
    </location>
</feature>